<evidence type="ECO:0000256" key="2">
    <source>
        <dbReference type="ARBA" id="ARBA00005982"/>
    </source>
</evidence>
<dbReference type="AlphaFoldDB" id="A0A022QJT6"/>
<sequence>HDQFDVHDPKEHKERSSFFNWWYFGMCAGNLATVALLNYIQDNLGWGLGFGIPCIVMSLSLIIFFIGTMTYRFTSIDKEESPFVRIGRVFVTAISIHLLYVTMDRRLSSGIEVPAAALQSFINLSVVIWIPMYDQVLTPIARSLSGNPAGITMLQRIGVGIVSSTVCMAVAATVERKCQEYGLVDMPKETVPMSVCWLIPQYLLFGVADEVFTIQEFFYDQVPSDLRSIGLALYLSIFGVGSFLSSFVIIIIEEKIKTVGSLIT</sequence>
<dbReference type="GO" id="GO:0022857">
    <property type="term" value="F:transmembrane transporter activity"/>
    <property type="evidence" value="ECO:0000318"/>
    <property type="project" value="GO_Central"/>
</dbReference>
<organism evidence="8 9">
    <name type="scientific">Erythranthe guttata</name>
    <name type="common">Yellow monkey flower</name>
    <name type="synonym">Mimulus guttatus</name>
    <dbReference type="NCBI Taxonomy" id="4155"/>
    <lineage>
        <taxon>Eukaryota</taxon>
        <taxon>Viridiplantae</taxon>
        <taxon>Streptophyta</taxon>
        <taxon>Embryophyta</taxon>
        <taxon>Tracheophyta</taxon>
        <taxon>Spermatophyta</taxon>
        <taxon>Magnoliopsida</taxon>
        <taxon>eudicotyledons</taxon>
        <taxon>Gunneridae</taxon>
        <taxon>Pentapetalae</taxon>
        <taxon>asterids</taxon>
        <taxon>lamiids</taxon>
        <taxon>Lamiales</taxon>
        <taxon>Phrymaceae</taxon>
        <taxon>Erythranthe</taxon>
    </lineage>
</organism>
<dbReference type="InterPro" id="IPR000109">
    <property type="entry name" value="POT_fam"/>
</dbReference>
<feature type="transmembrane region" description="Helical" evidence="7">
    <location>
        <begin position="113"/>
        <end position="133"/>
    </location>
</feature>
<evidence type="ECO:0000256" key="3">
    <source>
        <dbReference type="ARBA" id="ARBA00022692"/>
    </source>
</evidence>
<gene>
    <name evidence="8" type="ORF">MIMGU_mgv1a026870mg</name>
</gene>
<dbReference type="GO" id="GO:0055085">
    <property type="term" value="P:transmembrane transport"/>
    <property type="evidence" value="ECO:0000318"/>
    <property type="project" value="GO_Central"/>
</dbReference>
<reference evidence="8 9" key="1">
    <citation type="journal article" date="2013" name="Proc. Natl. Acad. Sci. U.S.A.">
        <title>Fine-scale variation in meiotic recombination in Mimulus inferred from population shotgun sequencing.</title>
        <authorList>
            <person name="Hellsten U."/>
            <person name="Wright K.M."/>
            <person name="Jenkins J."/>
            <person name="Shu S."/>
            <person name="Yuan Y."/>
            <person name="Wessler S.R."/>
            <person name="Schmutz J."/>
            <person name="Willis J.H."/>
            <person name="Rokhsar D.S."/>
        </authorList>
    </citation>
    <scope>NUCLEOTIDE SEQUENCE [LARGE SCALE GENOMIC DNA]</scope>
    <source>
        <strain evidence="9">cv. DUN x IM62</strain>
    </source>
</reference>
<comment type="subcellular location">
    <subcellularLocation>
        <location evidence="1">Membrane</location>
        <topology evidence="1">Multi-pass membrane protein</topology>
    </subcellularLocation>
</comment>
<evidence type="ECO:0000256" key="4">
    <source>
        <dbReference type="ARBA" id="ARBA00022989"/>
    </source>
</evidence>
<dbReference type="Pfam" id="PF00854">
    <property type="entry name" value="PTR2"/>
    <property type="match status" value="2"/>
</dbReference>
<comment type="similarity">
    <text evidence="2">Belongs to the major facilitator superfamily. Proton-dependent oligopeptide transporter (POT/PTR) (TC 2.A.17) family.</text>
</comment>
<feature type="transmembrane region" description="Helical" evidence="7">
    <location>
        <begin position="20"/>
        <end position="40"/>
    </location>
</feature>
<keyword evidence="5 7" id="KW-0472">Membrane</keyword>
<evidence type="ECO:0000313" key="9">
    <source>
        <dbReference type="Proteomes" id="UP000030748"/>
    </source>
</evidence>
<evidence type="ECO:0000256" key="5">
    <source>
        <dbReference type="ARBA" id="ARBA00023136"/>
    </source>
</evidence>
<protein>
    <submittedName>
        <fullName evidence="8">Uncharacterized protein</fullName>
    </submittedName>
</protein>
<evidence type="ECO:0000256" key="6">
    <source>
        <dbReference type="ARBA" id="ARBA00044504"/>
    </source>
</evidence>
<feature type="transmembrane region" description="Helical" evidence="7">
    <location>
        <begin position="83"/>
        <end position="101"/>
    </location>
</feature>
<evidence type="ECO:0000256" key="1">
    <source>
        <dbReference type="ARBA" id="ARBA00004141"/>
    </source>
</evidence>
<keyword evidence="3 7" id="KW-0812">Transmembrane</keyword>
<dbReference type="Gene3D" id="1.20.1250.20">
    <property type="entry name" value="MFS general substrate transporter like domains"/>
    <property type="match status" value="2"/>
</dbReference>
<feature type="transmembrane region" description="Helical" evidence="7">
    <location>
        <begin position="231"/>
        <end position="252"/>
    </location>
</feature>
<dbReference type="EMBL" id="KI631441">
    <property type="protein sequence ID" value="EYU28221.1"/>
    <property type="molecule type" value="Genomic_DNA"/>
</dbReference>
<name>A0A022QJT6_ERYGU</name>
<dbReference type="InterPro" id="IPR036259">
    <property type="entry name" value="MFS_trans_sf"/>
</dbReference>
<accession>A0A022QJT6</accession>
<feature type="transmembrane region" description="Helical" evidence="7">
    <location>
        <begin position="195"/>
        <end position="219"/>
    </location>
</feature>
<dbReference type="PANTHER" id="PTHR11654">
    <property type="entry name" value="OLIGOPEPTIDE TRANSPORTER-RELATED"/>
    <property type="match status" value="1"/>
</dbReference>
<evidence type="ECO:0000256" key="7">
    <source>
        <dbReference type="SAM" id="Phobius"/>
    </source>
</evidence>
<dbReference type="GO" id="GO:0016020">
    <property type="term" value="C:membrane"/>
    <property type="evidence" value="ECO:0000318"/>
    <property type="project" value="GO_Central"/>
</dbReference>
<feature type="transmembrane region" description="Helical" evidence="7">
    <location>
        <begin position="47"/>
        <end position="71"/>
    </location>
</feature>
<dbReference type="SUPFAM" id="SSF103473">
    <property type="entry name" value="MFS general substrate transporter"/>
    <property type="match status" value="1"/>
</dbReference>
<dbReference type="Proteomes" id="UP000030748">
    <property type="component" value="Unassembled WGS sequence"/>
</dbReference>
<keyword evidence="4 7" id="KW-1133">Transmembrane helix</keyword>
<comment type="similarity">
    <text evidence="6">Belongs to the major facilitator superfamily. Phosphate:H(+) symporter (TC 2.A.1.9) family.</text>
</comment>
<evidence type="ECO:0000313" key="8">
    <source>
        <dbReference type="EMBL" id="EYU28221.1"/>
    </source>
</evidence>
<keyword evidence="9" id="KW-1185">Reference proteome</keyword>
<feature type="transmembrane region" description="Helical" evidence="7">
    <location>
        <begin position="153"/>
        <end position="174"/>
    </location>
</feature>
<proteinExistence type="inferred from homology"/>
<feature type="non-terminal residue" evidence="8">
    <location>
        <position position="1"/>
    </location>
</feature>